<keyword evidence="10" id="KW-0539">Nucleus</keyword>
<dbReference type="InParanoid" id="A0A1S3I701"/>
<dbReference type="InterPro" id="IPR002081">
    <property type="entry name" value="Cryptochrome/DNA_photolyase_1"/>
</dbReference>
<evidence type="ECO:0000256" key="10">
    <source>
        <dbReference type="ARBA" id="ARBA00023242"/>
    </source>
</evidence>
<organism evidence="13 14">
    <name type="scientific">Lingula anatina</name>
    <name type="common">Brachiopod</name>
    <name type="synonym">Lingula unguis</name>
    <dbReference type="NCBI Taxonomy" id="7574"/>
    <lineage>
        <taxon>Eukaryota</taxon>
        <taxon>Metazoa</taxon>
        <taxon>Spiralia</taxon>
        <taxon>Lophotrochozoa</taxon>
        <taxon>Brachiopoda</taxon>
        <taxon>Linguliformea</taxon>
        <taxon>Lingulata</taxon>
        <taxon>Lingulida</taxon>
        <taxon>Linguloidea</taxon>
        <taxon>Lingulidae</taxon>
        <taxon>Lingula</taxon>
    </lineage>
</organism>
<dbReference type="SUPFAM" id="SSF48173">
    <property type="entry name" value="Cryptochrome/photolyase FAD-binding domain"/>
    <property type="match status" value="1"/>
</dbReference>
<evidence type="ECO:0000256" key="3">
    <source>
        <dbReference type="ARBA" id="ARBA00005862"/>
    </source>
</evidence>
<proteinExistence type="inferred from homology"/>
<dbReference type="Proteomes" id="UP000085678">
    <property type="component" value="Unplaced"/>
</dbReference>
<evidence type="ECO:0000256" key="4">
    <source>
        <dbReference type="ARBA" id="ARBA00021159"/>
    </source>
</evidence>
<evidence type="ECO:0000256" key="11">
    <source>
        <dbReference type="PIRSR" id="PIRSR602081-1"/>
    </source>
</evidence>
<dbReference type="PRINTS" id="PR00147">
    <property type="entry name" value="DNAPHOTLYASE"/>
</dbReference>
<sequence>GQTGYPWIDACMRQLVQEGWLHQVGRHAVSVFLTRGDAWQHWEMGLKVFFKYLLDADWSVCAGNWMWVSSSAFEKCLDCPKCFHPVRYGQRMDPVGDYVRRYVPELSQFPLRYLFHPWRAPLEVQKKAGCIIGKDYPAPIVDHAEAAMKNGERMSLVREKYAKLPDIPHVKPSNDEEVWRIAWLPRNLTSVPCVSSDKCDALDIGE</sequence>
<keyword evidence="8 11" id="KW-0274">FAD</keyword>
<evidence type="ECO:0000256" key="2">
    <source>
        <dbReference type="ARBA" id="ARBA00004556"/>
    </source>
</evidence>
<feature type="non-terminal residue" evidence="14">
    <location>
        <position position="1"/>
    </location>
</feature>
<comment type="similarity">
    <text evidence="3">Belongs to the DNA photolyase class-1 family.</text>
</comment>
<evidence type="ECO:0000313" key="14">
    <source>
        <dbReference type="RefSeq" id="XP_013394032.2"/>
    </source>
</evidence>
<dbReference type="PANTHER" id="PTHR11455:SF17">
    <property type="entry name" value="CRYPTOCHROME-1"/>
    <property type="match status" value="1"/>
</dbReference>
<gene>
    <name evidence="14" type="primary">LOC106161579</name>
</gene>
<comment type="subcellular location">
    <subcellularLocation>
        <location evidence="2">Cytoplasm</location>
        <location evidence="2">Perinuclear region</location>
    </subcellularLocation>
    <subcellularLocation>
        <location evidence="1">Nucleus</location>
    </subcellularLocation>
</comment>
<keyword evidence="6 11" id="KW-0285">Flavoprotein</keyword>
<dbReference type="Gene3D" id="1.10.579.10">
    <property type="entry name" value="DNA Cyclobutane Dipyrimidine Photolyase, subunit A, domain 3"/>
    <property type="match status" value="1"/>
</dbReference>
<evidence type="ECO:0000256" key="9">
    <source>
        <dbReference type="ARBA" id="ARBA00023170"/>
    </source>
</evidence>
<feature type="domain" description="Cryptochrome/DNA photolyase FAD-binding" evidence="12">
    <location>
        <begin position="1"/>
        <end position="154"/>
    </location>
</feature>
<reference evidence="14" key="1">
    <citation type="submission" date="2025-08" db="UniProtKB">
        <authorList>
            <consortium name="RefSeq"/>
        </authorList>
    </citation>
    <scope>IDENTIFICATION</scope>
    <source>
        <tissue evidence="14">Gonads</tissue>
    </source>
</reference>
<evidence type="ECO:0000256" key="5">
    <source>
        <dbReference type="ARBA" id="ARBA00022490"/>
    </source>
</evidence>
<dbReference type="PANTHER" id="PTHR11455">
    <property type="entry name" value="CRYPTOCHROME"/>
    <property type="match status" value="1"/>
</dbReference>
<dbReference type="GO" id="GO:0003677">
    <property type="term" value="F:DNA binding"/>
    <property type="evidence" value="ECO:0007669"/>
    <property type="project" value="TreeGrafter"/>
</dbReference>
<dbReference type="GO" id="GO:0043153">
    <property type="term" value="P:entrainment of circadian clock by photoperiod"/>
    <property type="evidence" value="ECO:0007669"/>
    <property type="project" value="TreeGrafter"/>
</dbReference>
<keyword evidence="5" id="KW-0963">Cytoplasm</keyword>
<dbReference type="RefSeq" id="XP_013394032.2">
    <property type="nucleotide sequence ID" value="XM_013538578.2"/>
</dbReference>
<evidence type="ECO:0000256" key="8">
    <source>
        <dbReference type="ARBA" id="ARBA00022827"/>
    </source>
</evidence>
<dbReference type="GO" id="GO:0071949">
    <property type="term" value="F:FAD binding"/>
    <property type="evidence" value="ECO:0007669"/>
    <property type="project" value="TreeGrafter"/>
</dbReference>
<keyword evidence="7" id="KW-0547">Nucleotide-binding</keyword>
<comment type="cofactor">
    <cofactor evidence="11">
        <name>FAD</name>
        <dbReference type="ChEBI" id="CHEBI:57692"/>
    </cofactor>
    <text evidence="11">Binds 1 FAD per subunit.</text>
</comment>
<evidence type="ECO:0000256" key="6">
    <source>
        <dbReference type="ARBA" id="ARBA00022630"/>
    </source>
</evidence>
<dbReference type="Pfam" id="PF03441">
    <property type="entry name" value="FAD_binding_7"/>
    <property type="match status" value="1"/>
</dbReference>
<dbReference type="GO" id="GO:0048471">
    <property type="term" value="C:perinuclear region of cytoplasm"/>
    <property type="evidence" value="ECO:0007669"/>
    <property type="project" value="UniProtKB-SubCell"/>
</dbReference>
<evidence type="ECO:0000313" key="13">
    <source>
        <dbReference type="Proteomes" id="UP000085678"/>
    </source>
</evidence>
<protein>
    <recommendedName>
        <fullName evidence="4">Cryptochrome-1</fullName>
    </recommendedName>
</protein>
<dbReference type="InterPro" id="IPR005101">
    <property type="entry name" value="Cryptochr/Photolyase_FAD-bd"/>
</dbReference>
<feature type="binding site" evidence="11">
    <location>
        <begin position="55"/>
        <end position="57"/>
    </location>
    <ligand>
        <name>FAD</name>
        <dbReference type="ChEBI" id="CHEBI:57692"/>
    </ligand>
</feature>
<dbReference type="OrthoDB" id="435881at2759"/>
<dbReference type="STRING" id="7574.A0A1S3I701"/>
<dbReference type="GO" id="GO:0005634">
    <property type="term" value="C:nucleus"/>
    <property type="evidence" value="ECO:0007669"/>
    <property type="project" value="UniProtKB-SubCell"/>
</dbReference>
<dbReference type="AlphaFoldDB" id="A0A1S3I701"/>
<keyword evidence="13" id="KW-1185">Reference proteome</keyword>
<dbReference type="InterPro" id="IPR036134">
    <property type="entry name" value="Crypto/Photolyase_FAD-like_sf"/>
</dbReference>
<dbReference type="GeneID" id="106161579"/>
<dbReference type="GO" id="GO:0045892">
    <property type="term" value="P:negative regulation of DNA-templated transcription"/>
    <property type="evidence" value="ECO:0007669"/>
    <property type="project" value="TreeGrafter"/>
</dbReference>
<dbReference type="GO" id="GO:0032922">
    <property type="term" value="P:circadian regulation of gene expression"/>
    <property type="evidence" value="ECO:0007669"/>
    <property type="project" value="TreeGrafter"/>
</dbReference>
<evidence type="ECO:0000256" key="7">
    <source>
        <dbReference type="ARBA" id="ARBA00022741"/>
    </source>
</evidence>
<evidence type="ECO:0000259" key="12">
    <source>
        <dbReference type="Pfam" id="PF03441"/>
    </source>
</evidence>
<accession>A0A1S3I701</accession>
<dbReference type="KEGG" id="lak:106161579"/>
<evidence type="ECO:0000256" key="1">
    <source>
        <dbReference type="ARBA" id="ARBA00004123"/>
    </source>
</evidence>
<keyword evidence="9" id="KW-0675">Receptor</keyword>
<name>A0A1S3I701_LINAN</name>